<feature type="domain" description="Phytase-like" evidence="2">
    <location>
        <begin position="60"/>
        <end position="374"/>
    </location>
</feature>
<dbReference type="RefSeq" id="WP_342827697.1">
    <property type="nucleotide sequence ID" value="NZ_JBANDC010000001.1"/>
</dbReference>
<reference evidence="3 4" key="1">
    <citation type="submission" date="2024-02" db="EMBL/GenBank/DDBJ databases">
        <title>Draft genome sequence of Collimonas sp. strain H4R21, an effective mineral-weathering bacterial strain isolated from the beech rhizosphere.</title>
        <authorList>
            <person name="Morin E."/>
            <person name="Uroz S."/>
            <person name="Leveau J.H.J."/>
            <person name="Kumar R."/>
            <person name="Rey M.W."/>
            <person name="Pham J."/>
        </authorList>
    </citation>
    <scope>NUCLEOTIDE SEQUENCE [LARGE SCALE GENOMIC DNA]</scope>
    <source>
        <strain evidence="3 4">H4R21</strain>
    </source>
</reference>
<dbReference type="Pfam" id="PF13449">
    <property type="entry name" value="Phytase-like"/>
    <property type="match status" value="1"/>
</dbReference>
<evidence type="ECO:0000313" key="4">
    <source>
        <dbReference type="Proteomes" id="UP001495910"/>
    </source>
</evidence>
<evidence type="ECO:0000259" key="2">
    <source>
        <dbReference type="Pfam" id="PF13449"/>
    </source>
</evidence>
<feature type="chain" id="PRO_5046709963" evidence="1">
    <location>
        <begin position="23"/>
        <end position="393"/>
    </location>
</feature>
<proteinExistence type="predicted"/>
<dbReference type="InterPro" id="IPR027372">
    <property type="entry name" value="Phytase-like_dom"/>
</dbReference>
<organism evidence="3 4">
    <name type="scientific">Collimonas rhizosphaerae</name>
    <dbReference type="NCBI Taxonomy" id="3126357"/>
    <lineage>
        <taxon>Bacteria</taxon>
        <taxon>Pseudomonadati</taxon>
        <taxon>Pseudomonadota</taxon>
        <taxon>Betaproteobacteria</taxon>
        <taxon>Burkholderiales</taxon>
        <taxon>Oxalobacteraceae</taxon>
        <taxon>Collimonas</taxon>
    </lineage>
</organism>
<dbReference type="Proteomes" id="UP001495910">
    <property type="component" value="Unassembled WGS sequence"/>
</dbReference>
<keyword evidence="1" id="KW-0732">Signal</keyword>
<evidence type="ECO:0000313" key="3">
    <source>
        <dbReference type="EMBL" id="MEM4985786.1"/>
    </source>
</evidence>
<dbReference type="EMBL" id="JBANDC010000001">
    <property type="protein sequence ID" value="MEM4985786.1"/>
    <property type="molecule type" value="Genomic_DNA"/>
</dbReference>
<sequence length="393" mass="42621">MLIKNISSSACLSLVLLCAACASIDGDHLQQASAGRSVASLRFIGEQRIPLDYPFRGSIVGGLSGIDYDPRTNSWVMESDDRSEVNPARFYSASLDYDSEGFHAVNLTGVTYFRQADGSLYPGVADFSRRGGGLGGEVPDIESIRFDPQDSSIWYSSEGYRKLGMGPFVKQASSDGAYLASLPLAPMFRIATDQELGPRDNLSFEGLSFSPDGSYLWVGMEAPLYQDGPLASVQAGAVARITKYTRGGKLLGQYAYPVDAIPFAPAGKYADNGVSEILAINDHQLLMLERAGIQNSEGVFKFYIRIYEMDVSEASDISRIASLQGAAYRPAKKHLILNLNESNLPYVDNLEGIAWGPPLANGHNSLVLVSDNNFNATQVTQLLAFEVIPKQAR</sequence>
<protein>
    <submittedName>
        <fullName evidence="3">Esterase-like activity of phytase family protein</fullName>
    </submittedName>
</protein>
<keyword evidence="4" id="KW-1185">Reference proteome</keyword>
<feature type="signal peptide" evidence="1">
    <location>
        <begin position="1"/>
        <end position="22"/>
    </location>
</feature>
<evidence type="ECO:0000256" key="1">
    <source>
        <dbReference type="SAM" id="SignalP"/>
    </source>
</evidence>
<accession>A0ABU9PP60</accession>
<gene>
    <name evidence="3" type="ORF">V8G57_00150</name>
</gene>
<dbReference type="PANTHER" id="PTHR37957">
    <property type="entry name" value="BLR7070 PROTEIN"/>
    <property type="match status" value="1"/>
</dbReference>
<comment type="caution">
    <text evidence="3">The sequence shown here is derived from an EMBL/GenBank/DDBJ whole genome shotgun (WGS) entry which is preliminary data.</text>
</comment>
<name>A0ABU9PP60_9BURK</name>
<dbReference type="PANTHER" id="PTHR37957:SF1">
    <property type="entry name" value="PHYTASE-LIKE DOMAIN-CONTAINING PROTEIN"/>
    <property type="match status" value="1"/>
</dbReference>